<accession>A0A5K7X9B8</accession>
<feature type="transmembrane region" description="Helical" evidence="1">
    <location>
        <begin position="236"/>
        <end position="260"/>
    </location>
</feature>
<dbReference type="GO" id="GO:0016020">
    <property type="term" value="C:membrane"/>
    <property type="evidence" value="ECO:0007669"/>
    <property type="project" value="UniProtKB-SubCell"/>
</dbReference>
<feature type="domain" description="Inositolphosphotransferase Aur1/Ipt1" evidence="2">
    <location>
        <begin position="75"/>
        <end position="244"/>
    </location>
</feature>
<evidence type="ECO:0000313" key="3">
    <source>
        <dbReference type="EMBL" id="BBO32965.1"/>
    </source>
</evidence>
<reference evidence="4" key="1">
    <citation type="submission" date="2019-10" db="EMBL/GenBank/DDBJ databases">
        <title>Lacipirellula parvula gen. nov., sp. nov., representing a lineage of planctomycetes widespread in freshwater anoxic habitats, and description of the family Lacipirellulaceae.</title>
        <authorList>
            <person name="Dedysh S.N."/>
            <person name="Kulichevskaya I.S."/>
            <person name="Beletsky A.V."/>
            <person name="Rakitin A.L."/>
            <person name="Mardanov A.V."/>
            <person name="Ivanova A.A."/>
            <person name="Saltykova V.X."/>
            <person name="Rijpstra W.I.C."/>
            <person name="Sinninghe Damste J.S."/>
            <person name="Ravin N.V."/>
        </authorList>
    </citation>
    <scope>NUCLEOTIDE SEQUENCE [LARGE SCALE GENOMIC DNA]</scope>
    <source>
        <strain evidence="4">PX69</strain>
    </source>
</reference>
<sequence>MLATALAAAAMIWALGVPLPNVWLPLAASALLWAVSLKWQPNLLRGLATLVAFSVSFTLLMEAAAFAKLPLADGTLASIDAALGLSAPGLVAWVAKHPWIALLMKCAYFSVMPQTCLLILMNAEKPELWVFLRRFFLAAQISLCLFFFFPAEGVETCLSPPVMARFHALRGGAPLDWQQAQGIVTFPSFHVAWGLILLASFWNSPLRWPAAVLNGLMIASTVTTGGHYFIDVPGGALVGLVAILQPSTATAPGAWVSGVWKQLTRRVAKLPSAGTG</sequence>
<feature type="transmembrane region" description="Helical" evidence="1">
    <location>
        <begin position="44"/>
        <end position="67"/>
    </location>
</feature>
<dbReference type="InterPro" id="IPR026841">
    <property type="entry name" value="Aur1/Ipt1"/>
</dbReference>
<protein>
    <recommendedName>
        <fullName evidence="2">Inositolphosphotransferase Aur1/Ipt1 domain-containing protein</fullName>
    </recommendedName>
</protein>
<evidence type="ECO:0000313" key="4">
    <source>
        <dbReference type="Proteomes" id="UP000326837"/>
    </source>
</evidence>
<proteinExistence type="predicted"/>
<feature type="transmembrane region" description="Helical" evidence="1">
    <location>
        <begin position="211"/>
        <end position="230"/>
    </location>
</feature>
<organism evidence="3 4">
    <name type="scientific">Lacipirellula parvula</name>
    <dbReference type="NCBI Taxonomy" id="2650471"/>
    <lineage>
        <taxon>Bacteria</taxon>
        <taxon>Pseudomonadati</taxon>
        <taxon>Planctomycetota</taxon>
        <taxon>Planctomycetia</taxon>
        <taxon>Pirellulales</taxon>
        <taxon>Lacipirellulaceae</taxon>
        <taxon>Lacipirellula</taxon>
    </lineage>
</organism>
<dbReference type="Pfam" id="PF14378">
    <property type="entry name" value="PAP2_3"/>
    <property type="match status" value="1"/>
</dbReference>
<feature type="transmembrane region" description="Helical" evidence="1">
    <location>
        <begin position="180"/>
        <end position="199"/>
    </location>
</feature>
<feature type="transmembrane region" description="Helical" evidence="1">
    <location>
        <begin position="74"/>
        <end position="93"/>
    </location>
</feature>
<gene>
    <name evidence="3" type="ORF">PLANPX_2577</name>
</gene>
<feature type="transmembrane region" description="Helical" evidence="1">
    <location>
        <begin position="132"/>
        <end position="151"/>
    </location>
</feature>
<dbReference type="Proteomes" id="UP000326837">
    <property type="component" value="Chromosome"/>
</dbReference>
<dbReference type="AlphaFoldDB" id="A0A5K7X9B8"/>
<keyword evidence="1" id="KW-0812">Transmembrane</keyword>
<dbReference type="KEGG" id="lpav:PLANPX_2577"/>
<name>A0A5K7X9B8_9BACT</name>
<dbReference type="EMBL" id="AP021861">
    <property type="protein sequence ID" value="BBO32965.1"/>
    <property type="molecule type" value="Genomic_DNA"/>
</dbReference>
<keyword evidence="1" id="KW-0472">Membrane</keyword>
<evidence type="ECO:0000259" key="2">
    <source>
        <dbReference type="Pfam" id="PF14378"/>
    </source>
</evidence>
<evidence type="ECO:0000256" key="1">
    <source>
        <dbReference type="SAM" id="Phobius"/>
    </source>
</evidence>
<keyword evidence="1" id="KW-1133">Transmembrane helix</keyword>
<keyword evidence="4" id="KW-1185">Reference proteome</keyword>
<dbReference type="RefSeq" id="WP_152098838.1">
    <property type="nucleotide sequence ID" value="NZ_AP021861.1"/>
</dbReference>